<proteinExistence type="predicted"/>
<feature type="compositionally biased region" description="Basic and acidic residues" evidence="1">
    <location>
        <begin position="215"/>
        <end position="232"/>
    </location>
</feature>
<dbReference type="Proteomes" id="UP000289340">
    <property type="component" value="Chromosome 1"/>
</dbReference>
<dbReference type="EMBL" id="KN668844">
    <property type="protein sequence ID" value="KHN04891.1"/>
    <property type="molecule type" value="Genomic_DNA"/>
</dbReference>
<protein>
    <recommendedName>
        <fullName evidence="5">Myb-like domain-containing protein</fullName>
    </recommendedName>
</protein>
<reference evidence="2" key="1">
    <citation type="submission" date="2014-07" db="EMBL/GenBank/DDBJ databases">
        <title>Identification of a novel salt tolerance gene in wild soybean by whole-genome sequencing.</title>
        <authorList>
            <person name="Lam H.-M."/>
            <person name="Qi X."/>
            <person name="Li M.-W."/>
            <person name="Liu X."/>
            <person name="Xie M."/>
            <person name="Ni M."/>
            <person name="Xu X."/>
        </authorList>
    </citation>
    <scope>NUCLEOTIDE SEQUENCE [LARGE SCALE GENOMIC DNA]</scope>
    <source>
        <tissue evidence="2">Root</tissue>
    </source>
</reference>
<dbReference type="CDD" id="cd00167">
    <property type="entry name" value="SANT"/>
    <property type="match status" value="1"/>
</dbReference>
<dbReference type="Gene3D" id="1.10.10.60">
    <property type="entry name" value="Homeodomain-like"/>
    <property type="match status" value="1"/>
</dbReference>
<gene>
    <name evidence="3" type="ORF">D0Y65_000193</name>
    <name evidence="2" type="ORF">glysoja_024252</name>
</gene>
<feature type="region of interest" description="Disordered" evidence="1">
    <location>
        <begin position="487"/>
        <end position="508"/>
    </location>
</feature>
<dbReference type="AlphaFoldDB" id="A0A0B2P6N6"/>
<evidence type="ECO:0000313" key="4">
    <source>
        <dbReference type="Proteomes" id="UP000289340"/>
    </source>
</evidence>
<reference evidence="3 4" key="2">
    <citation type="submission" date="2018-09" db="EMBL/GenBank/DDBJ databases">
        <title>A high-quality reference genome of wild soybean provides a powerful tool to mine soybean genomes.</title>
        <authorList>
            <person name="Xie M."/>
            <person name="Chung C.Y.L."/>
            <person name="Li M.-W."/>
            <person name="Wong F.-L."/>
            <person name="Chan T.-F."/>
            <person name="Lam H.-M."/>
        </authorList>
    </citation>
    <scope>NUCLEOTIDE SEQUENCE [LARGE SCALE GENOMIC DNA]</scope>
    <source>
        <strain evidence="4">cv. W05</strain>
        <tissue evidence="3">Hypocotyl of etiolated seedlings</tissue>
    </source>
</reference>
<dbReference type="PANTHER" id="PTHR14000">
    <property type="entry name" value="FINGER CCCH DOMAIN PROTEIN, PUTATIVE (DUF3755)-RELATED"/>
    <property type="match status" value="1"/>
</dbReference>
<keyword evidence="4" id="KW-1185">Reference proteome</keyword>
<dbReference type="Gramene" id="XM_028372230.1">
    <property type="protein sequence ID" value="XP_028228031.1"/>
    <property type="gene ID" value="LOC114408980"/>
</dbReference>
<feature type="compositionally biased region" description="Polar residues" evidence="1">
    <location>
        <begin position="19"/>
        <end position="38"/>
    </location>
</feature>
<evidence type="ECO:0000256" key="1">
    <source>
        <dbReference type="SAM" id="MobiDB-lite"/>
    </source>
</evidence>
<dbReference type="InterPro" id="IPR009057">
    <property type="entry name" value="Homeodomain-like_sf"/>
</dbReference>
<dbReference type="InterPro" id="IPR001005">
    <property type="entry name" value="SANT/Myb"/>
</dbReference>
<dbReference type="Proteomes" id="UP000053555">
    <property type="component" value="Unassembled WGS sequence"/>
</dbReference>
<dbReference type="SUPFAM" id="SSF46689">
    <property type="entry name" value="Homeodomain-like"/>
    <property type="match status" value="1"/>
</dbReference>
<accession>A0A0B2P6N6</accession>
<feature type="compositionally biased region" description="Basic and acidic residues" evidence="1">
    <location>
        <begin position="132"/>
        <end position="142"/>
    </location>
</feature>
<dbReference type="EMBL" id="QZWG01000001">
    <property type="protein sequence ID" value="RZC28062.1"/>
    <property type="molecule type" value="Genomic_DNA"/>
</dbReference>
<feature type="region of interest" description="Disordered" evidence="1">
    <location>
        <begin position="206"/>
        <end position="232"/>
    </location>
</feature>
<feature type="region of interest" description="Disordered" evidence="1">
    <location>
        <begin position="1"/>
        <end position="161"/>
    </location>
</feature>
<organism evidence="2">
    <name type="scientific">Glycine soja</name>
    <name type="common">Wild soybean</name>
    <dbReference type="NCBI Taxonomy" id="3848"/>
    <lineage>
        <taxon>Eukaryota</taxon>
        <taxon>Viridiplantae</taxon>
        <taxon>Streptophyta</taxon>
        <taxon>Embryophyta</taxon>
        <taxon>Tracheophyta</taxon>
        <taxon>Spermatophyta</taxon>
        <taxon>Magnoliopsida</taxon>
        <taxon>eudicotyledons</taxon>
        <taxon>Gunneridae</taxon>
        <taxon>Pentapetalae</taxon>
        <taxon>rosids</taxon>
        <taxon>fabids</taxon>
        <taxon>Fabales</taxon>
        <taxon>Fabaceae</taxon>
        <taxon>Papilionoideae</taxon>
        <taxon>50 kb inversion clade</taxon>
        <taxon>NPAAA clade</taxon>
        <taxon>indigoferoid/millettioid clade</taxon>
        <taxon>Phaseoleae</taxon>
        <taxon>Glycine</taxon>
        <taxon>Glycine subgen. Soja</taxon>
    </lineage>
</organism>
<sequence length="508" mass="56747">MPARNFSVHTPRRSPRFLPQQNHDTPNPKSAKRSVSANKSEKCAVGSRRSPRLNNVEEQSPPLRRSPMLNNEPVGKQLKGTRVKKGGVAATKENRVVSDEGFGGGRKERNRKRVEVETQESVVSDEGFGGGIEKERNRKRVEVGTQENGVVSDEGFGGGRKKERNWKRVKVKTKENRVVLDEGIGGGAKKEENGKRVKTKANRVVSDEGFGGGRKKGENGEKRKRGGEEISKGWTKEQELALQRAYFAAKPSPHFWKNVSKLVPGKSQQDCFDRIHCDYMTPPQTQPHSRAKTLKSSPIHQFSISASKLLKPIDKTVRKSNVLKPKNIITQKSIEKLLQHHLKVDLDREVDIFSVLEPNTDFSTNALQPSEALSTPKQQKENKGFLQNCTETSSSSHKKPLSRFSGSCVTELVSPPVLKKVKNRVMHEKYINQLRCRESRRRAAATKIIGEGTSIQKRDVVKGAKVALVSEARDAINKFQQSQVNLMDNTCSSDEDNGDGVEFEDESQ</sequence>
<feature type="compositionally biased region" description="Acidic residues" evidence="1">
    <location>
        <begin position="493"/>
        <end position="508"/>
    </location>
</feature>
<name>A0A0B2P6N6_GLYSO</name>
<dbReference type="PANTHER" id="PTHR14000:SF17">
    <property type="entry name" value="MYB-LIKE DOMAIN-CONTAINING PROTEIN"/>
    <property type="match status" value="1"/>
</dbReference>
<evidence type="ECO:0000313" key="2">
    <source>
        <dbReference type="EMBL" id="KHN04891.1"/>
    </source>
</evidence>
<evidence type="ECO:0000313" key="3">
    <source>
        <dbReference type="EMBL" id="RZC28062.1"/>
    </source>
</evidence>
<evidence type="ECO:0008006" key="5">
    <source>
        <dbReference type="Google" id="ProtNLM"/>
    </source>
</evidence>